<comment type="caution">
    <text evidence="5">The sequence shown here is derived from an EMBL/GenBank/DDBJ whole genome shotgun (WGS) entry which is preliminary data.</text>
</comment>
<evidence type="ECO:0000259" key="4">
    <source>
        <dbReference type="SMART" id="SM00563"/>
    </source>
</evidence>
<dbReference type="RefSeq" id="WP_377303730.1">
    <property type="nucleotide sequence ID" value="NZ_CP180191.1"/>
</dbReference>
<keyword evidence="3 5" id="KW-0012">Acyltransferase</keyword>
<dbReference type="SMART" id="SM00563">
    <property type="entry name" value="PlsC"/>
    <property type="match status" value="1"/>
</dbReference>
<evidence type="ECO:0000256" key="2">
    <source>
        <dbReference type="ARBA" id="ARBA00022679"/>
    </source>
</evidence>
<reference evidence="6" key="1">
    <citation type="journal article" date="2019" name="Int. J. Syst. Evol. Microbiol.">
        <title>The Global Catalogue of Microorganisms (GCM) 10K type strain sequencing project: providing services to taxonomists for standard genome sequencing and annotation.</title>
        <authorList>
            <consortium name="The Broad Institute Genomics Platform"/>
            <consortium name="The Broad Institute Genome Sequencing Center for Infectious Disease"/>
            <person name="Wu L."/>
            <person name="Ma J."/>
        </authorList>
    </citation>
    <scope>NUCLEOTIDE SEQUENCE [LARGE SCALE GENOMIC DNA]</scope>
    <source>
        <strain evidence="6">KCTC 52168</strain>
    </source>
</reference>
<dbReference type="PANTHER" id="PTHR10434">
    <property type="entry name" value="1-ACYL-SN-GLYCEROL-3-PHOSPHATE ACYLTRANSFERASE"/>
    <property type="match status" value="1"/>
</dbReference>
<gene>
    <name evidence="5" type="ORF">ACFOEN_10650</name>
</gene>
<dbReference type="GO" id="GO:0016746">
    <property type="term" value="F:acyltransferase activity"/>
    <property type="evidence" value="ECO:0007669"/>
    <property type="project" value="UniProtKB-KW"/>
</dbReference>
<proteinExistence type="predicted"/>
<keyword evidence="2" id="KW-0808">Transferase</keyword>
<dbReference type="InterPro" id="IPR002123">
    <property type="entry name" value="Plipid/glycerol_acylTrfase"/>
</dbReference>
<evidence type="ECO:0000256" key="3">
    <source>
        <dbReference type="ARBA" id="ARBA00023315"/>
    </source>
</evidence>
<sequence length="236" mass="25726">MPALLPAPAAPIVSEVPHLPVTAADGVLAERPLVRFRGSRLARALLRLFGWRVYFDGVPGPHGVFIVYPHTSNWDFLVGILAKWAIGFPVRWWGKDTLFMHPLTRYTLGPLMRWWGGVPVNRAASQGLIASTAQQMKASPFFWLALAPEGTRSLKPFWKSGFYHLAVAAGVPLGLAALDFSRKEVRVTQFIGLTSDAEQDLPRIRAYYASAVGCKPALAGPIAFRPTDAAGAQPKG</sequence>
<dbReference type="PANTHER" id="PTHR10434:SF9">
    <property type="entry name" value="PHOSPHOLIPID_GLYCEROL ACYLTRANSFERASE DOMAIN-CONTAINING PROTEIN"/>
    <property type="match status" value="1"/>
</dbReference>
<keyword evidence="6" id="KW-1185">Reference proteome</keyword>
<protein>
    <submittedName>
        <fullName evidence="5">1-acyl-sn-glycerol-3-phosphate acyltransferase</fullName>
    </submittedName>
</protein>
<feature type="domain" description="Phospholipid/glycerol acyltransferase" evidence="4">
    <location>
        <begin position="64"/>
        <end position="178"/>
    </location>
</feature>
<dbReference type="SUPFAM" id="SSF69593">
    <property type="entry name" value="Glycerol-3-phosphate (1)-acyltransferase"/>
    <property type="match status" value="1"/>
</dbReference>
<evidence type="ECO:0000313" key="5">
    <source>
        <dbReference type="EMBL" id="MFC3148101.1"/>
    </source>
</evidence>
<evidence type="ECO:0000256" key="1">
    <source>
        <dbReference type="ARBA" id="ARBA00005189"/>
    </source>
</evidence>
<name>A0ABV7H658_9BURK</name>
<dbReference type="Proteomes" id="UP001595556">
    <property type="component" value="Unassembled WGS sequence"/>
</dbReference>
<dbReference type="Pfam" id="PF01553">
    <property type="entry name" value="Acyltransferase"/>
    <property type="match status" value="1"/>
</dbReference>
<comment type="pathway">
    <text evidence="1">Lipid metabolism.</text>
</comment>
<organism evidence="5 6">
    <name type="scientific">Piscinibacterium candidicorallinum</name>
    <dbReference type="NCBI Taxonomy" id="1793872"/>
    <lineage>
        <taxon>Bacteria</taxon>
        <taxon>Pseudomonadati</taxon>
        <taxon>Pseudomonadota</taxon>
        <taxon>Betaproteobacteria</taxon>
        <taxon>Burkholderiales</taxon>
        <taxon>Piscinibacterium</taxon>
    </lineage>
</organism>
<evidence type="ECO:0000313" key="6">
    <source>
        <dbReference type="Proteomes" id="UP001595556"/>
    </source>
</evidence>
<accession>A0ABV7H658</accession>
<dbReference type="EMBL" id="JBHRTI010000004">
    <property type="protein sequence ID" value="MFC3148101.1"/>
    <property type="molecule type" value="Genomic_DNA"/>
</dbReference>